<dbReference type="AlphaFoldDB" id="A0A3R7PMH5"/>
<dbReference type="GO" id="GO:0030510">
    <property type="term" value="P:regulation of BMP signaling pathway"/>
    <property type="evidence" value="ECO:0007669"/>
    <property type="project" value="TreeGrafter"/>
</dbReference>
<dbReference type="Proteomes" id="UP000283509">
    <property type="component" value="Unassembled WGS sequence"/>
</dbReference>
<accession>A0A3R7PMH5</accession>
<dbReference type="EMBL" id="QCYY01001611">
    <property type="protein sequence ID" value="ROT76765.1"/>
    <property type="molecule type" value="Genomic_DNA"/>
</dbReference>
<sequence>MCEPREHDSELKDSQVGDIPEPFPQLFKALTDEKDLLLRWTSITFPIDVSVSDIEDASLDRSKYRLVSHPQDTVPADQVTVNCTVLYMSQCMSGRKCRSSCESTGASAYRWCIDCPRVDDFDDELTDRILSGSIAPPADESALQSDILFEDGPTN</sequence>
<reference evidence="2 3" key="1">
    <citation type="submission" date="2018-04" db="EMBL/GenBank/DDBJ databases">
        <authorList>
            <person name="Zhang X."/>
            <person name="Yuan J."/>
            <person name="Li F."/>
            <person name="Xiang J."/>
        </authorList>
    </citation>
    <scope>NUCLEOTIDE SEQUENCE [LARGE SCALE GENOMIC DNA]</scope>
    <source>
        <tissue evidence="2">Muscle</tissue>
    </source>
</reference>
<evidence type="ECO:0000313" key="3">
    <source>
        <dbReference type="Proteomes" id="UP000283509"/>
    </source>
</evidence>
<protein>
    <recommendedName>
        <fullName evidence="1">Tsg C-terminal domain-containing protein</fullName>
    </recommendedName>
</protein>
<dbReference type="GO" id="GO:0005615">
    <property type="term" value="C:extracellular space"/>
    <property type="evidence" value="ECO:0007669"/>
    <property type="project" value="TreeGrafter"/>
</dbReference>
<dbReference type="PANTHER" id="PTHR12312">
    <property type="entry name" value="TWISTED GASTRULATION PROTEIN HOMOLOG 1-A-RELATED"/>
    <property type="match status" value="1"/>
</dbReference>
<gene>
    <name evidence="2" type="ORF">C7M84_004638</name>
</gene>
<feature type="domain" description="Tsg C-terminal" evidence="1">
    <location>
        <begin position="12"/>
        <end position="113"/>
    </location>
</feature>
<evidence type="ECO:0000259" key="1">
    <source>
        <dbReference type="Pfam" id="PF04668"/>
    </source>
</evidence>
<dbReference type="InterPro" id="IPR006761">
    <property type="entry name" value="Tsg"/>
</dbReference>
<evidence type="ECO:0000313" key="2">
    <source>
        <dbReference type="EMBL" id="ROT76765.1"/>
    </source>
</evidence>
<proteinExistence type="predicted"/>
<organism evidence="2 3">
    <name type="scientific">Penaeus vannamei</name>
    <name type="common">Whiteleg shrimp</name>
    <name type="synonym">Litopenaeus vannamei</name>
    <dbReference type="NCBI Taxonomy" id="6689"/>
    <lineage>
        <taxon>Eukaryota</taxon>
        <taxon>Metazoa</taxon>
        <taxon>Ecdysozoa</taxon>
        <taxon>Arthropoda</taxon>
        <taxon>Crustacea</taxon>
        <taxon>Multicrustacea</taxon>
        <taxon>Malacostraca</taxon>
        <taxon>Eumalacostraca</taxon>
        <taxon>Eucarida</taxon>
        <taxon>Decapoda</taxon>
        <taxon>Dendrobranchiata</taxon>
        <taxon>Penaeoidea</taxon>
        <taxon>Penaeidae</taxon>
        <taxon>Penaeus</taxon>
    </lineage>
</organism>
<keyword evidence="3" id="KW-1185">Reference proteome</keyword>
<dbReference type="OrthoDB" id="10037323at2759"/>
<name>A0A3R7PMH5_PENVA</name>
<dbReference type="InterPro" id="IPR057726">
    <property type="entry name" value="Tsg_C"/>
</dbReference>
<comment type="caution">
    <text evidence="2">The sequence shown here is derived from an EMBL/GenBank/DDBJ whole genome shotgun (WGS) entry which is preliminary data.</text>
</comment>
<dbReference type="STRING" id="6689.A0A3R7PMH5"/>
<reference evidence="2 3" key="2">
    <citation type="submission" date="2019-01" db="EMBL/GenBank/DDBJ databases">
        <title>The decoding of complex shrimp genome reveals the adaptation for benthos swimmer, frequently molting mechanism and breeding impact on genome.</title>
        <authorList>
            <person name="Sun Y."/>
            <person name="Gao Y."/>
            <person name="Yu Y."/>
        </authorList>
    </citation>
    <scope>NUCLEOTIDE SEQUENCE [LARGE SCALE GENOMIC DNA]</scope>
    <source>
        <tissue evidence="2">Muscle</tissue>
    </source>
</reference>
<dbReference type="PANTHER" id="PTHR12312:SF16">
    <property type="entry name" value="TWISTED GASTRULATION PROTEIN HOMOLOG 1-A-RELATED"/>
    <property type="match status" value="1"/>
</dbReference>
<dbReference type="Pfam" id="PF04668">
    <property type="entry name" value="Tsg"/>
    <property type="match status" value="1"/>
</dbReference>